<dbReference type="AlphaFoldDB" id="A0A0D9ZUG1"/>
<dbReference type="Proteomes" id="UP000026961">
    <property type="component" value="Chromosome 5"/>
</dbReference>
<organism evidence="1">
    <name type="scientific">Oryza glumipatula</name>
    <dbReference type="NCBI Taxonomy" id="40148"/>
    <lineage>
        <taxon>Eukaryota</taxon>
        <taxon>Viridiplantae</taxon>
        <taxon>Streptophyta</taxon>
        <taxon>Embryophyta</taxon>
        <taxon>Tracheophyta</taxon>
        <taxon>Spermatophyta</taxon>
        <taxon>Magnoliopsida</taxon>
        <taxon>Liliopsida</taxon>
        <taxon>Poales</taxon>
        <taxon>Poaceae</taxon>
        <taxon>BOP clade</taxon>
        <taxon>Oryzoideae</taxon>
        <taxon>Oryzeae</taxon>
        <taxon>Oryzinae</taxon>
        <taxon>Oryza</taxon>
    </lineage>
</organism>
<evidence type="ECO:0000313" key="2">
    <source>
        <dbReference type="Proteomes" id="UP000026961"/>
    </source>
</evidence>
<protein>
    <submittedName>
        <fullName evidence="1">Uncharacterized protein</fullName>
    </submittedName>
</protein>
<dbReference type="Gramene" id="OGLUM05G03890.1">
    <property type="protein sequence ID" value="OGLUM05G03890.1"/>
    <property type="gene ID" value="OGLUM05G03890"/>
</dbReference>
<name>A0A0D9ZUG1_9ORYZ</name>
<dbReference type="EnsemblPlants" id="OGLUM05G03890.1">
    <property type="protein sequence ID" value="OGLUM05G03890.1"/>
    <property type="gene ID" value="OGLUM05G03890"/>
</dbReference>
<reference evidence="1" key="1">
    <citation type="submission" date="2015-04" db="UniProtKB">
        <authorList>
            <consortium name="EnsemblPlants"/>
        </authorList>
    </citation>
    <scope>IDENTIFICATION</scope>
</reference>
<evidence type="ECO:0000313" key="1">
    <source>
        <dbReference type="EnsemblPlants" id="OGLUM05G03890.1"/>
    </source>
</evidence>
<keyword evidence="2" id="KW-1185">Reference proteome</keyword>
<reference evidence="1" key="2">
    <citation type="submission" date="2018-05" db="EMBL/GenBank/DDBJ databases">
        <title>OgluRS3 (Oryza glumaepatula Reference Sequence Version 3).</title>
        <authorList>
            <person name="Zhang J."/>
            <person name="Kudrna D."/>
            <person name="Lee S."/>
            <person name="Talag J."/>
            <person name="Welchert J."/>
            <person name="Wing R.A."/>
        </authorList>
    </citation>
    <scope>NUCLEOTIDE SEQUENCE [LARGE SCALE GENOMIC DNA]</scope>
</reference>
<accession>A0A0D9ZUG1</accession>
<dbReference type="HOGENOM" id="CLU_174481_0_0_1"/>
<proteinExistence type="predicted"/>
<sequence>MARGKMEGTQRGVGLFGAGDAALLWPAQGSGGGATQVASADVVTAATELMDGGTMRRARARELAVRARATTVMWVQGGIAGAMPVGFGVVPSPPFPIIVVRVAWGYTP</sequence>